<keyword evidence="2" id="KW-1185">Reference proteome</keyword>
<proteinExistence type="predicted"/>
<accession>A0ABU7T8B8</accession>
<dbReference type="Proteomes" id="UP001349262">
    <property type="component" value="Unassembled WGS sequence"/>
</dbReference>
<organism evidence="1 2">
    <name type="scientific">Methylobacterium radiotolerans</name>
    <dbReference type="NCBI Taxonomy" id="31998"/>
    <lineage>
        <taxon>Bacteria</taxon>
        <taxon>Pseudomonadati</taxon>
        <taxon>Pseudomonadota</taxon>
        <taxon>Alphaproteobacteria</taxon>
        <taxon>Hyphomicrobiales</taxon>
        <taxon>Methylobacteriaceae</taxon>
        <taxon>Methylobacterium</taxon>
    </lineage>
</organism>
<protein>
    <submittedName>
        <fullName evidence="1">Uncharacterized protein</fullName>
    </submittedName>
</protein>
<evidence type="ECO:0000313" key="2">
    <source>
        <dbReference type="Proteomes" id="UP001349262"/>
    </source>
</evidence>
<comment type="caution">
    <text evidence="1">The sequence shown here is derived from an EMBL/GenBank/DDBJ whole genome shotgun (WGS) entry which is preliminary data.</text>
</comment>
<name>A0ABU7T8B8_9HYPH</name>
<reference evidence="1 2" key="1">
    <citation type="journal article" date="2012" name="Genet. Mol. Biol.">
        <title>Analysis of 16S rRNA and mxaF genes revealing insights into Methylobacterium niche-specific plant association.</title>
        <authorList>
            <person name="Dourado M.N."/>
            <person name="Andreote F.D."/>
            <person name="Dini-Andreote F."/>
            <person name="Conti R."/>
            <person name="Araujo J.M."/>
            <person name="Araujo W.L."/>
        </authorList>
    </citation>
    <scope>NUCLEOTIDE SEQUENCE [LARGE SCALE GENOMIC DNA]</scope>
    <source>
        <strain evidence="1 2">SR1.6/4</strain>
    </source>
</reference>
<sequence>MLKLIGAAIARALAAMKRIALVPVIEGGRLVWRAVQSLAPHDPIAEAEAAVEAQAAEPAPAPVALSPAEQWGRGAVAYLMGEEREAAALDDAARFYLDALSLDQQIALSQNDAVVIGRHLLGERLLPSLPRPMTPAEYRGMETARAAAAAAEAHHRLTGDENKRRHFVEVLDELIAEPPPAA</sequence>
<dbReference type="EMBL" id="MLBY01000004">
    <property type="protein sequence ID" value="MEE7456784.1"/>
    <property type="molecule type" value="Genomic_DNA"/>
</dbReference>
<evidence type="ECO:0000313" key="1">
    <source>
        <dbReference type="EMBL" id="MEE7456784.1"/>
    </source>
</evidence>
<gene>
    <name evidence="1" type="ORF">MRSR164_08315</name>
</gene>